<dbReference type="EMBL" id="JARKIE010000008">
    <property type="protein sequence ID" value="KAJ7705610.1"/>
    <property type="molecule type" value="Genomic_DNA"/>
</dbReference>
<name>A0AAD7GUL0_MYCRO</name>
<reference evidence="1" key="1">
    <citation type="submission" date="2023-03" db="EMBL/GenBank/DDBJ databases">
        <title>Massive genome expansion in bonnet fungi (Mycena s.s.) driven by repeated elements and novel gene families across ecological guilds.</title>
        <authorList>
            <consortium name="Lawrence Berkeley National Laboratory"/>
            <person name="Harder C.B."/>
            <person name="Miyauchi S."/>
            <person name="Viragh M."/>
            <person name="Kuo A."/>
            <person name="Thoen E."/>
            <person name="Andreopoulos B."/>
            <person name="Lu D."/>
            <person name="Skrede I."/>
            <person name="Drula E."/>
            <person name="Henrissat B."/>
            <person name="Morin E."/>
            <person name="Kohler A."/>
            <person name="Barry K."/>
            <person name="LaButti K."/>
            <person name="Morin E."/>
            <person name="Salamov A."/>
            <person name="Lipzen A."/>
            <person name="Mereny Z."/>
            <person name="Hegedus B."/>
            <person name="Baldrian P."/>
            <person name="Stursova M."/>
            <person name="Weitz H."/>
            <person name="Taylor A."/>
            <person name="Grigoriev I.V."/>
            <person name="Nagy L.G."/>
            <person name="Martin F."/>
            <person name="Kauserud H."/>
        </authorList>
    </citation>
    <scope>NUCLEOTIDE SEQUENCE</scope>
    <source>
        <strain evidence="1">CBHHK067</strain>
    </source>
</reference>
<evidence type="ECO:0000313" key="2">
    <source>
        <dbReference type="Proteomes" id="UP001221757"/>
    </source>
</evidence>
<accession>A0AAD7GUL0</accession>
<comment type="caution">
    <text evidence="1">The sequence shown here is derived from an EMBL/GenBank/DDBJ whole genome shotgun (WGS) entry which is preliminary data.</text>
</comment>
<protein>
    <submittedName>
        <fullName evidence="1">Uncharacterized protein</fullName>
    </submittedName>
</protein>
<dbReference type="Proteomes" id="UP001221757">
    <property type="component" value="Unassembled WGS sequence"/>
</dbReference>
<organism evidence="1 2">
    <name type="scientific">Mycena rosella</name>
    <name type="common">Pink bonnet</name>
    <name type="synonym">Agaricus rosellus</name>
    <dbReference type="NCBI Taxonomy" id="1033263"/>
    <lineage>
        <taxon>Eukaryota</taxon>
        <taxon>Fungi</taxon>
        <taxon>Dikarya</taxon>
        <taxon>Basidiomycota</taxon>
        <taxon>Agaricomycotina</taxon>
        <taxon>Agaricomycetes</taxon>
        <taxon>Agaricomycetidae</taxon>
        <taxon>Agaricales</taxon>
        <taxon>Marasmiineae</taxon>
        <taxon>Mycenaceae</taxon>
        <taxon>Mycena</taxon>
    </lineage>
</organism>
<proteinExistence type="predicted"/>
<sequence>MSRAHIYCRSLERAQAYLVSPFMSLWNFTIADTSPILSYQPYADGFGLTNGWQTWYTTSGFNKSPGESGEGVSYHVTSLAGAQVTLQFFGSAIYLYGTSNASYEVIFDDTPHSFPSGDDVIYSAEGLLEENHSVTLISRPTGVNESLTFGHAIVSSSSSDPKPPVEAFYDNSNSALKYTGRWTNMTVTGIPNATVTAPFHRALEAGASVTMNFSNAVAIALYASTNTGHALYSVSIDNVVPQVYNASTFWLVANTVIFFQSGLDPGRMHTLNATNMSGGGQNFTLSSVILYQVDAPISSSNQTAPSGSNSPNS</sequence>
<evidence type="ECO:0000313" key="1">
    <source>
        <dbReference type="EMBL" id="KAJ7705610.1"/>
    </source>
</evidence>
<dbReference type="AlphaFoldDB" id="A0AAD7GUL0"/>
<dbReference type="Gene3D" id="2.60.120.260">
    <property type="entry name" value="Galactose-binding domain-like"/>
    <property type="match status" value="2"/>
</dbReference>
<gene>
    <name evidence="1" type="ORF">B0H17DRAFT_672082</name>
</gene>
<keyword evidence="2" id="KW-1185">Reference proteome</keyword>